<dbReference type="Gene3D" id="3.40.50.300">
    <property type="entry name" value="P-loop containing nucleotide triphosphate hydrolases"/>
    <property type="match status" value="1"/>
</dbReference>
<dbReference type="PANTHER" id="PTHR10039">
    <property type="entry name" value="AMELOGENIN"/>
    <property type="match status" value="1"/>
</dbReference>
<feature type="compositionally biased region" description="Polar residues" evidence="2">
    <location>
        <begin position="434"/>
        <end position="454"/>
    </location>
</feature>
<dbReference type="InterPro" id="IPR056884">
    <property type="entry name" value="NPHP3-like_N"/>
</dbReference>
<keyword evidence="1" id="KW-0677">Repeat</keyword>
<feature type="domain" description="Nephrocystin 3-like N-terminal" evidence="3">
    <location>
        <begin position="193"/>
        <end position="358"/>
    </location>
</feature>
<organism evidence="4 5">
    <name type="scientific">Seiridium unicorne</name>
    <dbReference type="NCBI Taxonomy" id="138068"/>
    <lineage>
        <taxon>Eukaryota</taxon>
        <taxon>Fungi</taxon>
        <taxon>Dikarya</taxon>
        <taxon>Ascomycota</taxon>
        <taxon>Pezizomycotina</taxon>
        <taxon>Sordariomycetes</taxon>
        <taxon>Xylariomycetidae</taxon>
        <taxon>Amphisphaeriales</taxon>
        <taxon>Sporocadaceae</taxon>
        <taxon>Seiridium</taxon>
    </lineage>
</organism>
<comment type="caution">
    <text evidence="4">The sequence shown here is derived from an EMBL/GenBank/DDBJ whole genome shotgun (WGS) entry which is preliminary data.</text>
</comment>
<evidence type="ECO:0000256" key="2">
    <source>
        <dbReference type="SAM" id="MobiDB-lite"/>
    </source>
</evidence>
<evidence type="ECO:0000313" key="5">
    <source>
        <dbReference type="Proteomes" id="UP001408356"/>
    </source>
</evidence>
<accession>A0ABR2VAR1</accession>
<feature type="region of interest" description="Disordered" evidence="2">
    <location>
        <begin position="378"/>
        <end position="454"/>
    </location>
</feature>
<protein>
    <recommendedName>
        <fullName evidence="3">Nephrocystin 3-like N-terminal domain-containing protein</fullName>
    </recommendedName>
</protein>
<dbReference type="SUPFAM" id="SSF52540">
    <property type="entry name" value="P-loop containing nucleoside triphosphate hydrolases"/>
    <property type="match status" value="1"/>
</dbReference>
<name>A0ABR2VAR1_9PEZI</name>
<reference evidence="4 5" key="1">
    <citation type="journal article" date="2024" name="J. Plant Pathol.">
        <title>Sequence and assembly of the genome of Seiridium unicorne, isolate CBS 538.82, causal agent of cypress canker disease.</title>
        <authorList>
            <person name="Scali E."/>
            <person name="Rocca G.D."/>
            <person name="Danti R."/>
            <person name="Garbelotto M."/>
            <person name="Barberini S."/>
            <person name="Baroncelli R."/>
            <person name="Emiliani G."/>
        </authorList>
    </citation>
    <scope>NUCLEOTIDE SEQUENCE [LARGE SCALE GENOMIC DNA]</scope>
    <source>
        <strain evidence="4 5">BM-138-508</strain>
    </source>
</reference>
<dbReference type="PANTHER" id="PTHR10039:SF16">
    <property type="entry name" value="GPI INOSITOL-DEACYLASE"/>
    <property type="match status" value="1"/>
</dbReference>
<gene>
    <name evidence="4" type="ORF">SUNI508_03947</name>
</gene>
<dbReference type="InterPro" id="IPR027417">
    <property type="entry name" value="P-loop_NTPase"/>
</dbReference>
<sequence length="1076" mass="121470">MMDPVSVITSVNTSCSTVGQLLSTLKKYISNARAYPATIDTITGHLAVCQPQLACLLHVIQHDSDAADLQQRLNTTGVIVELKACLEEMQEFVAMLPTRPGLGQTYNKAMWELSSQRKADKLVERLEKCKGEIRTILLLSQSISIITMKEGTEGIKDQLSEDKRRRVLHWLKPPDTGSMHETHAEKRDLQEDETCDWITGSKIWRQLLQGGSAEEEGCRRFLWIWGIPGAGKTILASFLIEQLRRHCKDNGVSYYYCSFLHRRDETRYFLRWIITDLCRQSSYYVPRALEELHRSRDITTEALLSCLEAVCQNAKSRVYIVIDGVDESQNPRKDLLKVLTTIGTSGRFGNASLVMISRKEADIEEAITGINTRQGARNLDYSTSSSQHKAASFAPRDENQQMGGGLLNRTPKRTASYENDDRHVKRNSPGGSAKGTNQPYSPDSSRFPMTSSGLAYSDFGGPSLSHAHMELHSTHQAPQIIPSLIRPLPNTIDRNSETNGDHGDGMDWTTDPYLHAWGNKPPQKPGHKEVEVGIPIINGSCCTILSMSNPLVEKAIRVYIHNQLRRIDELGESLSPKQIEEVGTRLARGAKGMFRWAACQVELIKSGQIFDFKSIERLLNDLPGSVFATYQRMISHIPPDTDFSSDKTFARTALALICSDSARIPDAGVLTMAARFAVKYGTHHNFTLQRLTKVLGCLVKVTSSRRPFSFWDRPEDPPGTFQRITPAHYTVKEFLFNESSGDCNVTGDFALTREKCQLLELEVAFNGLLQARKPREGARPDPPTRYEEYCLKMTDKALYKHRSLIMREEKIWEHAVLPCLERDSLPCRVLTNGALRKAFPRWARLATYDLAPANFRTGILVNLIILKWRDLIKMFLETIPAGERDEIWSDRFRLRQPRTGPVKMPESVIQLCVMGRHTDFLEMLIDAGASLTHEPDVVLLALKDPYEDGDGSTTGELLTILLERGGNPHPSGFKFTPLQFAVQHLEERWVHSILAESPDPNAVGDPDGEHPWELDGVRQDWYTHHPLQICRLTRPDWAEDEDDPEVLAEQIRKSRTQIRSLLELHGATERHVIEIS</sequence>
<feature type="compositionally biased region" description="Polar residues" evidence="2">
    <location>
        <begin position="378"/>
        <end position="389"/>
    </location>
</feature>
<dbReference type="Pfam" id="PF24883">
    <property type="entry name" value="NPHP3_N"/>
    <property type="match status" value="1"/>
</dbReference>
<keyword evidence="5" id="KW-1185">Reference proteome</keyword>
<evidence type="ECO:0000256" key="1">
    <source>
        <dbReference type="ARBA" id="ARBA00022737"/>
    </source>
</evidence>
<evidence type="ECO:0000259" key="3">
    <source>
        <dbReference type="Pfam" id="PF24883"/>
    </source>
</evidence>
<proteinExistence type="predicted"/>
<dbReference type="Proteomes" id="UP001408356">
    <property type="component" value="Unassembled WGS sequence"/>
</dbReference>
<evidence type="ECO:0000313" key="4">
    <source>
        <dbReference type="EMBL" id="KAK9423931.1"/>
    </source>
</evidence>
<dbReference type="EMBL" id="JARVKF010000057">
    <property type="protein sequence ID" value="KAK9423931.1"/>
    <property type="molecule type" value="Genomic_DNA"/>
</dbReference>